<dbReference type="PANTHER" id="PTHR31373">
    <property type="entry name" value="OS06G0652100 PROTEIN"/>
    <property type="match status" value="1"/>
</dbReference>
<evidence type="ECO:0000313" key="5">
    <source>
        <dbReference type="Proteomes" id="UP001194468"/>
    </source>
</evidence>
<feature type="region of interest" description="Disordered" evidence="1">
    <location>
        <begin position="215"/>
        <end position="238"/>
    </location>
</feature>
<dbReference type="Pfam" id="PF11443">
    <property type="entry name" value="DUF2828"/>
    <property type="match status" value="1"/>
</dbReference>
<dbReference type="Pfam" id="PF25043">
    <property type="entry name" value="DUF7788"/>
    <property type="match status" value="1"/>
</dbReference>
<reference evidence="4" key="2">
    <citation type="journal article" date="2020" name="Nat. Commun.">
        <title>Large-scale genome sequencing of mycorrhizal fungi provides insights into the early evolution of symbiotic traits.</title>
        <authorList>
            <person name="Miyauchi S."/>
            <person name="Kiss E."/>
            <person name="Kuo A."/>
            <person name="Drula E."/>
            <person name="Kohler A."/>
            <person name="Sanchez-Garcia M."/>
            <person name="Morin E."/>
            <person name="Andreopoulos B."/>
            <person name="Barry K.W."/>
            <person name="Bonito G."/>
            <person name="Buee M."/>
            <person name="Carver A."/>
            <person name="Chen C."/>
            <person name="Cichocki N."/>
            <person name="Clum A."/>
            <person name="Culley D."/>
            <person name="Crous P.W."/>
            <person name="Fauchery L."/>
            <person name="Girlanda M."/>
            <person name="Hayes R.D."/>
            <person name="Keri Z."/>
            <person name="LaButti K."/>
            <person name="Lipzen A."/>
            <person name="Lombard V."/>
            <person name="Magnuson J."/>
            <person name="Maillard F."/>
            <person name="Murat C."/>
            <person name="Nolan M."/>
            <person name="Ohm R.A."/>
            <person name="Pangilinan J."/>
            <person name="Pereira M.F."/>
            <person name="Perotto S."/>
            <person name="Peter M."/>
            <person name="Pfister S."/>
            <person name="Riley R."/>
            <person name="Sitrit Y."/>
            <person name="Stielow J.B."/>
            <person name="Szollosi G."/>
            <person name="Zifcakova L."/>
            <person name="Stursova M."/>
            <person name="Spatafora J.W."/>
            <person name="Tedersoo L."/>
            <person name="Vaario L.M."/>
            <person name="Yamada A."/>
            <person name="Yan M."/>
            <person name="Wang P."/>
            <person name="Xu J."/>
            <person name="Bruns T."/>
            <person name="Baldrian P."/>
            <person name="Vilgalys R."/>
            <person name="Dunand C."/>
            <person name="Henrissat B."/>
            <person name="Grigoriev I.V."/>
            <person name="Hibbett D."/>
            <person name="Nagy L.G."/>
            <person name="Martin F.M."/>
        </authorList>
    </citation>
    <scope>NUCLEOTIDE SEQUENCE</scope>
    <source>
        <strain evidence="4">BED1</strain>
    </source>
</reference>
<dbReference type="Proteomes" id="UP001194468">
    <property type="component" value="Unassembled WGS sequence"/>
</dbReference>
<dbReference type="EMBL" id="WHUW01000037">
    <property type="protein sequence ID" value="KAF8432928.1"/>
    <property type="molecule type" value="Genomic_DNA"/>
</dbReference>
<sequence length="759" mass="85035">MSTTPAHNVSTATSQIVTLPPIPELFDPNFLDILVPAAQDAPMGAATEVAPNAMMDALQSIAHHKFTANNAPALSSTLAHTLDAYLGLRTGIPGEDIDRYLENAWAQDPCLTLRIIWSTRSIHDGKGEKELFHRAFGWLFEHHPRTAITNLHCLVDPMCLRSTNAAEKQKDEKKKKKSGTSHGYWKDLLDILALATLDELRPRVDRRSNFLHNYHDGKSRPAFKNNQEQEEWSRTQRVERSRRAHDRLTQKLLDKRYRALYVAVARLFAGQLAKDSKIMDTIAALPAYADKDDRMELMHALTLASKWAPTPGGSHDRVTNISSAICPLLHNAQVSFLIARSFPVMADLSASDMHLLRYLYQKHILTRGRRYTCVPEPLMSSNHWSEITYSRVASICMNKNKEKFFIHDEDRFMNYLQDVESGKKKISGATLFPHLLAMDAVRIHRLEGLPDIGATRSLADAMNERQRRLAEAQTRVVDAQWATLLSRLRESGQLDNCIAVCDVSGSMGSTSYVSRGNSSFNVTPIWPAISLSLLVARLAKPPFNDSFITFSAHPEFVNVDPESRRTSLGATIDKMNSAKWEMNTDFNAVFLKLILPLAIKHKVPKDQMIKRIFVFSDMQFDAANDQSGAGARWTQGPAGWTKTSTATQGAAVEWKTNHDVIAEAYAQAGYDVPELVYWDLSNPRDGHAITAPVTSEREGVALLSGYSPSLLKVFMDVGEEENWEVLDEKGQAEAERLTPEELMKKALRKQSYDGLVVVD</sequence>
<evidence type="ECO:0000313" key="4">
    <source>
        <dbReference type="EMBL" id="KAF8432928.1"/>
    </source>
</evidence>
<dbReference type="InterPro" id="IPR011205">
    <property type="entry name" value="UCP015417_vWA"/>
</dbReference>
<dbReference type="InterPro" id="IPR036465">
    <property type="entry name" value="vWFA_dom_sf"/>
</dbReference>
<comment type="caution">
    <text evidence="4">The sequence shown here is derived from an EMBL/GenBank/DDBJ whole genome shotgun (WGS) entry which is preliminary data.</text>
</comment>
<name>A0AAD4GAG2_BOLED</name>
<gene>
    <name evidence="4" type="ORF">L210DRAFT_3763683</name>
</gene>
<feature type="domain" description="DUF7788" evidence="3">
    <location>
        <begin position="496"/>
        <end position="746"/>
    </location>
</feature>
<keyword evidence="5" id="KW-1185">Reference proteome</keyword>
<organism evidence="4 5">
    <name type="scientific">Boletus edulis BED1</name>
    <dbReference type="NCBI Taxonomy" id="1328754"/>
    <lineage>
        <taxon>Eukaryota</taxon>
        <taxon>Fungi</taxon>
        <taxon>Dikarya</taxon>
        <taxon>Basidiomycota</taxon>
        <taxon>Agaricomycotina</taxon>
        <taxon>Agaricomycetes</taxon>
        <taxon>Agaricomycetidae</taxon>
        <taxon>Boletales</taxon>
        <taxon>Boletineae</taxon>
        <taxon>Boletaceae</taxon>
        <taxon>Boletoideae</taxon>
        <taxon>Boletus</taxon>
    </lineage>
</organism>
<dbReference type="PANTHER" id="PTHR31373:SF27">
    <property type="entry name" value="TROVE DOMAIN-CONTAINING PROTEIN"/>
    <property type="match status" value="1"/>
</dbReference>
<feature type="domain" description="DUF2828" evidence="2">
    <location>
        <begin position="67"/>
        <end position="494"/>
    </location>
</feature>
<reference evidence="4" key="1">
    <citation type="submission" date="2019-10" db="EMBL/GenBank/DDBJ databases">
        <authorList>
            <consortium name="DOE Joint Genome Institute"/>
            <person name="Kuo A."/>
            <person name="Miyauchi S."/>
            <person name="Kiss E."/>
            <person name="Drula E."/>
            <person name="Kohler A."/>
            <person name="Sanchez-Garcia M."/>
            <person name="Andreopoulos B."/>
            <person name="Barry K.W."/>
            <person name="Bonito G."/>
            <person name="Buee M."/>
            <person name="Carver A."/>
            <person name="Chen C."/>
            <person name="Cichocki N."/>
            <person name="Clum A."/>
            <person name="Culley D."/>
            <person name="Crous P.W."/>
            <person name="Fauchery L."/>
            <person name="Girlanda M."/>
            <person name="Hayes R."/>
            <person name="Keri Z."/>
            <person name="LaButti K."/>
            <person name="Lipzen A."/>
            <person name="Lombard V."/>
            <person name="Magnuson J."/>
            <person name="Maillard F."/>
            <person name="Morin E."/>
            <person name="Murat C."/>
            <person name="Nolan M."/>
            <person name="Ohm R."/>
            <person name="Pangilinan J."/>
            <person name="Pereira M."/>
            <person name="Perotto S."/>
            <person name="Peter M."/>
            <person name="Riley R."/>
            <person name="Sitrit Y."/>
            <person name="Stielow B."/>
            <person name="Szollosi G."/>
            <person name="Zifcakova L."/>
            <person name="Stursova M."/>
            <person name="Spatafora J.W."/>
            <person name="Tedersoo L."/>
            <person name="Vaario L.-M."/>
            <person name="Yamada A."/>
            <person name="Yan M."/>
            <person name="Wang P."/>
            <person name="Xu J."/>
            <person name="Bruns T."/>
            <person name="Baldrian P."/>
            <person name="Vilgalys R."/>
            <person name="Henrissat B."/>
            <person name="Grigoriev I.V."/>
            <person name="Hibbett D."/>
            <person name="Nagy L.G."/>
            <person name="Martin F.M."/>
        </authorList>
    </citation>
    <scope>NUCLEOTIDE SEQUENCE</scope>
    <source>
        <strain evidence="4">BED1</strain>
    </source>
</reference>
<protein>
    <submittedName>
        <fullName evidence="4">Uncharacterized protein</fullName>
    </submittedName>
</protein>
<dbReference type="AlphaFoldDB" id="A0AAD4GAG2"/>
<accession>A0AAD4GAG2</accession>
<dbReference type="InterPro" id="IPR058580">
    <property type="entry name" value="DUF2828"/>
</dbReference>
<proteinExistence type="predicted"/>
<evidence type="ECO:0000259" key="2">
    <source>
        <dbReference type="Pfam" id="PF11443"/>
    </source>
</evidence>
<evidence type="ECO:0000259" key="3">
    <source>
        <dbReference type="Pfam" id="PF25043"/>
    </source>
</evidence>
<dbReference type="PIRSF" id="PIRSF015417">
    <property type="entry name" value="T31B5_30_vWA"/>
    <property type="match status" value="1"/>
</dbReference>
<evidence type="ECO:0000256" key="1">
    <source>
        <dbReference type="SAM" id="MobiDB-lite"/>
    </source>
</evidence>
<dbReference type="InterPro" id="IPR056690">
    <property type="entry name" value="DUF7788"/>
</dbReference>
<dbReference type="Gene3D" id="3.40.50.410">
    <property type="entry name" value="von Willebrand factor, type A domain"/>
    <property type="match status" value="1"/>
</dbReference>